<dbReference type="PANTHER" id="PTHR11774:SF4">
    <property type="entry name" value="GERANYLGERANYL TRANSFERASE TYPE-1 SUBUNIT BETA"/>
    <property type="match status" value="1"/>
</dbReference>
<dbReference type="InParanoid" id="A0A6J0CCU9"/>
<evidence type="ECO:0000256" key="2">
    <source>
        <dbReference type="ARBA" id="ARBA00001947"/>
    </source>
</evidence>
<organism evidence="15">
    <name type="scientific">Neodiprion lecontei</name>
    <name type="common">Redheaded pine sawfly</name>
    <dbReference type="NCBI Taxonomy" id="441921"/>
    <lineage>
        <taxon>Eukaryota</taxon>
        <taxon>Metazoa</taxon>
        <taxon>Ecdysozoa</taxon>
        <taxon>Arthropoda</taxon>
        <taxon>Hexapoda</taxon>
        <taxon>Insecta</taxon>
        <taxon>Pterygota</taxon>
        <taxon>Neoptera</taxon>
        <taxon>Endopterygota</taxon>
        <taxon>Hymenoptera</taxon>
        <taxon>Tenthredinoidea</taxon>
        <taxon>Diprionidae</taxon>
        <taxon>Diprioninae</taxon>
        <taxon>Neodiprion</taxon>
    </lineage>
</organism>
<evidence type="ECO:0000313" key="15">
    <source>
        <dbReference type="RefSeq" id="XP_015524533.2"/>
    </source>
</evidence>
<evidence type="ECO:0000256" key="6">
    <source>
        <dbReference type="ARBA" id="ARBA00022602"/>
    </source>
</evidence>
<keyword evidence="7 15" id="KW-0808">Transferase</keyword>
<dbReference type="GO" id="GO:0005953">
    <property type="term" value="C:CAAX-protein geranylgeranyltransferase complex"/>
    <property type="evidence" value="ECO:0007669"/>
    <property type="project" value="InterPro"/>
</dbReference>
<protein>
    <recommendedName>
        <fullName evidence="5">Geranylgeranyl transferase type-1 subunit beta</fullName>
        <ecNumber evidence="4">2.5.1.59</ecNumber>
    </recommendedName>
    <alternativeName>
        <fullName evidence="12">Geranylgeranyl transferase type I subunit beta</fullName>
    </alternativeName>
</protein>
<dbReference type="InterPro" id="IPR041960">
    <property type="entry name" value="GGTase_I_beta"/>
</dbReference>
<dbReference type="SUPFAM" id="SSF48239">
    <property type="entry name" value="Terpenoid cyclases/Protein prenyltransferases"/>
    <property type="match status" value="1"/>
</dbReference>
<dbReference type="PANTHER" id="PTHR11774">
    <property type="entry name" value="GERANYLGERANYL TRANSFERASE TYPE BETA SUBUNIT"/>
    <property type="match status" value="1"/>
</dbReference>
<name>A0A6J0CCU9_NEOLC</name>
<dbReference type="CDD" id="cd02895">
    <property type="entry name" value="GGTase-I"/>
    <property type="match status" value="1"/>
</dbReference>
<keyword evidence="8" id="KW-0479">Metal-binding</keyword>
<dbReference type="Pfam" id="PF00432">
    <property type="entry name" value="Prenyltrans"/>
    <property type="match status" value="1"/>
</dbReference>
<dbReference type="AlphaFoldDB" id="A0A6J0CCU9"/>
<evidence type="ECO:0000256" key="10">
    <source>
        <dbReference type="ARBA" id="ARBA00022833"/>
    </source>
</evidence>
<dbReference type="Proteomes" id="UP000829291">
    <property type="component" value="Chromosome 3"/>
</dbReference>
<dbReference type="FunCoup" id="A0A6J0CCU9">
    <property type="interactions" value="260"/>
</dbReference>
<evidence type="ECO:0000259" key="13">
    <source>
        <dbReference type="Pfam" id="PF00432"/>
    </source>
</evidence>
<evidence type="ECO:0000256" key="5">
    <source>
        <dbReference type="ARBA" id="ARBA00020603"/>
    </source>
</evidence>
<keyword evidence="6" id="KW-0637">Prenyltransferase</keyword>
<keyword evidence="9" id="KW-0677">Repeat</keyword>
<dbReference type="GeneID" id="107227799"/>
<comment type="cofactor">
    <cofactor evidence="2">
        <name>Zn(2+)</name>
        <dbReference type="ChEBI" id="CHEBI:29105"/>
    </cofactor>
</comment>
<dbReference type="RefSeq" id="XP_015524533.2">
    <property type="nucleotide sequence ID" value="XM_015669047.2"/>
</dbReference>
<dbReference type="OrthoDB" id="24893at2759"/>
<dbReference type="GO" id="GO:0004662">
    <property type="term" value="F:CAAX-protein geranylgeranyltransferase activity"/>
    <property type="evidence" value="ECO:0007669"/>
    <property type="project" value="UniProtKB-EC"/>
</dbReference>
<accession>A0A6J0CCU9</accession>
<evidence type="ECO:0000256" key="12">
    <source>
        <dbReference type="ARBA" id="ARBA00031713"/>
    </source>
</evidence>
<evidence type="ECO:0000256" key="1">
    <source>
        <dbReference type="ARBA" id="ARBA00001946"/>
    </source>
</evidence>
<sequence length="338" mass="37025">MTVTLAKHQHAKYFQRFIHLLPNQLAVHDSIRLTMAFFALSGLDVLNSLDVLSEQKRSEAIEWIYRLQVRGAGPRSGFQGSTSVPKEASKYQTGHLAMTYLGLASLLTLGDDLSRIDKKSIIQGVRACQNDDGSFTATLTGSESDMRFIYCACCISAILDDWSGIDKRKAINYIKESISYDGGIGQGPGLESHGGSTFCAVASLLLMDNLTSALSEKQLNRLRYWCLMRQIGGFHGRPNKPEDTCYSFWVGATLQILGVRHLTDATENRAYVLTTQDSVLGGLSKFDTSAPDPLHTYLGLCGLSLLGEPGLQAVNAALNISQSAFDHLEEIHKIWAGD</sequence>
<evidence type="ECO:0000256" key="3">
    <source>
        <dbReference type="ARBA" id="ARBA00010497"/>
    </source>
</evidence>
<gene>
    <name evidence="15" type="primary">LOC107227799</name>
</gene>
<evidence type="ECO:0000256" key="8">
    <source>
        <dbReference type="ARBA" id="ARBA00022723"/>
    </source>
</evidence>
<evidence type="ECO:0000256" key="7">
    <source>
        <dbReference type="ARBA" id="ARBA00022679"/>
    </source>
</evidence>
<keyword evidence="10" id="KW-0862">Zinc</keyword>
<feature type="domain" description="Prenyltransferase alpha-alpha toroid" evidence="13">
    <location>
        <begin position="5"/>
        <end position="320"/>
    </location>
</feature>
<reference evidence="15" key="1">
    <citation type="submission" date="2025-08" db="UniProtKB">
        <authorList>
            <consortium name="RefSeq"/>
        </authorList>
    </citation>
    <scope>IDENTIFICATION</scope>
    <source>
        <tissue evidence="15">Thorax and Abdomen</tissue>
    </source>
</reference>
<keyword evidence="14" id="KW-1185">Reference proteome</keyword>
<dbReference type="KEGG" id="nlo:107227799"/>
<dbReference type="InterPro" id="IPR008930">
    <property type="entry name" value="Terpenoid_cyclase/PrenylTrfase"/>
</dbReference>
<dbReference type="InterPro" id="IPR001330">
    <property type="entry name" value="Prenyltrans"/>
</dbReference>
<evidence type="ECO:0000256" key="9">
    <source>
        <dbReference type="ARBA" id="ARBA00022737"/>
    </source>
</evidence>
<dbReference type="GO" id="GO:0046872">
    <property type="term" value="F:metal ion binding"/>
    <property type="evidence" value="ECO:0007669"/>
    <property type="project" value="UniProtKB-KW"/>
</dbReference>
<proteinExistence type="inferred from homology"/>
<evidence type="ECO:0000313" key="14">
    <source>
        <dbReference type="Proteomes" id="UP000829291"/>
    </source>
</evidence>
<evidence type="ECO:0000256" key="11">
    <source>
        <dbReference type="ARBA" id="ARBA00022842"/>
    </source>
</evidence>
<dbReference type="Gene3D" id="1.50.10.20">
    <property type="match status" value="1"/>
</dbReference>
<evidence type="ECO:0000256" key="4">
    <source>
        <dbReference type="ARBA" id="ARBA00012700"/>
    </source>
</evidence>
<comment type="similarity">
    <text evidence="3">Belongs to the protein prenyltransferase subunit beta family.</text>
</comment>
<dbReference type="InterPro" id="IPR045089">
    <property type="entry name" value="PGGT1B-like"/>
</dbReference>
<comment type="cofactor">
    <cofactor evidence="1">
        <name>Mg(2+)</name>
        <dbReference type="ChEBI" id="CHEBI:18420"/>
    </cofactor>
</comment>
<dbReference type="EC" id="2.5.1.59" evidence="4"/>
<keyword evidence="11" id="KW-0460">Magnesium</keyword>